<keyword evidence="7" id="KW-1185">Reference proteome</keyword>
<feature type="signal peptide" evidence="5">
    <location>
        <begin position="1"/>
        <end position="23"/>
    </location>
</feature>
<accession>A0ABT0UJG8</accession>
<comment type="similarity">
    <text evidence="1">Belongs to the bacterial solute-binding protein 1 family.</text>
</comment>
<reference evidence="6" key="1">
    <citation type="submission" date="2022-06" db="EMBL/GenBank/DDBJ databases">
        <title>Genome public.</title>
        <authorList>
            <person name="Sun Q."/>
        </authorList>
    </citation>
    <scope>NUCLEOTIDE SEQUENCE</scope>
    <source>
        <strain evidence="6">CWNU-1</strain>
    </source>
</reference>
<gene>
    <name evidence="6" type="ORF">NBG84_03740</name>
</gene>
<feature type="region of interest" description="Disordered" evidence="4">
    <location>
        <begin position="403"/>
        <end position="424"/>
    </location>
</feature>
<proteinExistence type="inferred from homology"/>
<evidence type="ECO:0000313" key="6">
    <source>
        <dbReference type="EMBL" id="MCM2387431.1"/>
    </source>
</evidence>
<dbReference type="PANTHER" id="PTHR30061">
    <property type="entry name" value="MALTOSE-BINDING PERIPLASMIC PROTEIN"/>
    <property type="match status" value="1"/>
</dbReference>
<name>A0ABT0UJG8_9ACTN</name>
<dbReference type="Proteomes" id="UP001431429">
    <property type="component" value="Unassembled WGS sequence"/>
</dbReference>
<dbReference type="Pfam" id="PF01547">
    <property type="entry name" value="SBP_bac_1"/>
    <property type="match status" value="1"/>
</dbReference>
<sequence>MHRRHAVRLGIGMLAVASLTLTACGRDAGGNEDTARDVKGGAAKGTLTVWAMGGEGENLPELAAGFEAANPGVKIKVTAMPWPAAHDKLAGAIAAGTTPDVSLVGTSWMAEFAGTGALEPVPSLIDTGKFFPAAMEPVTVGGKAYGVPWYVDTRSLFYRSDLLKQAGISKAPETWDELKAAAKAYREKAKTKYGIFLPPGKQGSSQVLLPLVWQQGGEVISTDGKSFTLDTPQMVEALTYYKSFFDEGLAPKSFQQGDMERWFTQGEIGMVFTGSWMVGQFSTIGGVGFDRKFAVAKVPGQTARTSFAGGADLVVFKNSKNRDTAWKFIDWLTEPNVQTKWYGIQKSLPSVRGAWQDPALKGDAKMAGFGDQMTDAKAEPVVTTWEQVKQLIEDEIEKIVIGGEKPKDAARRMQQKADQIGTGS</sequence>
<dbReference type="Gene3D" id="3.40.190.10">
    <property type="entry name" value="Periplasmic binding protein-like II"/>
    <property type="match status" value="2"/>
</dbReference>
<dbReference type="PANTHER" id="PTHR30061:SF50">
    <property type="entry name" value="MALTOSE_MALTODEXTRIN-BINDING PERIPLASMIC PROTEIN"/>
    <property type="match status" value="1"/>
</dbReference>
<dbReference type="InterPro" id="IPR006059">
    <property type="entry name" value="SBP"/>
</dbReference>
<evidence type="ECO:0000256" key="4">
    <source>
        <dbReference type="SAM" id="MobiDB-lite"/>
    </source>
</evidence>
<dbReference type="PROSITE" id="PS51257">
    <property type="entry name" value="PROKAR_LIPOPROTEIN"/>
    <property type="match status" value="1"/>
</dbReference>
<evidence type="ECO:0000256" key="5">
    <source>
        <dbReference type="SAM" id="SignalP"/>
    </source>
</evidence>
<evidence type="ECO:0000313" key="7">
    <source>
        <dbReference type="Proteomes" id="UP001431429"/>
    </source>
</evidence>
<keyword evidence="2" id="KW-0813">Transport</keyword>
<dbReference type="CDD" id="cd14747">
    <property type="entry name" value="PBP2_MalE"/>
    <property type="match status" value="1"/>
</dbReference>
<protein>
    <submittedName>
        <fullName evidence="6">Sugar ABC transporter substrate-binding protein</fullName>
    </submittedName>
</protein>
<organism evidence="6 7">
    <name type="scientific">Streptomyces albipurpureus</name>
    <dbReference type="NCBI Taxonomy" id="2897419"/>
    <lineage>
        <taxon>Bacteria</taxon>
        <taxon>Bacillati</taxon>
        <taxon>Actinomycetota</taxon>
        <taxon>Actinomycetes</taxon>
        <taxon>Kitasatosporales</taxon>
        <taxon>Streptomycetaceae</taxon>
        <taxon>Streptomyces</taxon>
    </lineage>
</organism>
<evidence type="ECO:0000256" key="2">
    <source>
        <dbReference type="ARBA" id="ARBA00022448"/>
    </source>
</evidence>
<evidence type="ECO:0000256" key="3">
    <source>
        <dbReference type="ARBA" id="ARBA00022729"/>
    </source>
</evidence>
<keyword evidence="3 5" id="KW-0732">Signal</keyword>
<dbReference type="EMBL" id="JAMQAW010000003">
    <property type="protein sequence ID" value="MCM2387431.1"/>
    <property type="molecule type" value="Genomic_DNA"/>
</dbReference>
<comment type="caution">
    <text evidence="6">The sequence shown here is derived from an EMBL/GenBank/DDBJ whole genome shotgun (WGS) entry which is preliminary data.</text>
</comment>
<dbReference type="RefSeq" id="WP_250917795.1">
    <property type="nucleotide sequence ID" value="NZ_JAMQAW010000003.1"/>
</dbReference>
<dbReference type="SUPFAM" id="SSF53850">
    <property type="entry name" value="Periplasmic binding protein-like II"/>
    <property type="match status" value="1"/>
</dbReference>
<evidence type="ECO:0000256" key="1">
    <source>
        <dbReference type="ARBA" id="ARBA00008520"/>
    </source>
</evidence>
<feature type="chain" id="PRO_5047096594" evidence="5">
    <location>
        <begin position="24"/>
        <end position="424"/>
    </location>
</feature>